<sequence length="180" mass="20016">MKWSRTESTNDAIENIFPIISDTTNIFRVIFSTLAVAVFAAPGYHHEPDVHSFQPYHGPYAPLAHDGRVVDTPEVAHAKAAHFHAYHEELSKTAHGYGHAPAIEEHGHHEPVHHAVIHHEPEHHLYHGPPAPLAHDGRVVDTPEVAHAKAAHFHAYAEELSKAAHAPAHHEPEVAYHHYP</sequence>
<evidence type="ECO:0000313" key="2">
    <source>
        <dbReference type="Proteomes" id="UP001239111"/>
    </source>
</evidence>
<reference evidence="1" key="1">
    <citation type="submission" date="2023-04" db="EMBL/GenBank/DDBJ databases">
        <title>A chromosome-level genome assembly of the parasitoid wasp Eretmocerus hayati.</title>
        <authorList>
            <person name="Zhong Y."/>
            <person name="Liu S."/>
            <person name="Liu Y."/>
        </authorList>
    </citation>
    <scope>NUCLEOTIDE SEQUENCE</scope>
    <source>
        <strain evidence="1">ZJU_SS_LIU_2023</strain>
    </source>
</reference>
<protein>
    <submittedName>
        <fullName evidence="1">Uncharacterized protein</fullName>
    </submittedName>
</protein>
<name>A0ACC2PVX6_9HYME</name>
<gene>
    <name evidence="1" type="ORF">QAD02_023475</name>
</gene>
<accession>A0ACC2PVX6</accession>
<keyword evidence="2" id="KW-1185">Reference proteome</keyword>
<evidence type="ECO:0000313" key="1">
    <source>
        <dbReference type="EMBL" id="KAJ8687681.1"/>
    </source>
</evidence>
<proteinExistence type="predicted"/>
<organism evidence="1 2">
    <name type="scientific">Eretmocerus hayati</name>
    <dbReference type="NCBI Taxonomy" id="131215"/>
    <lineage>
        <taxon>Eukaryota</taxon>
        <taxon>Metazoa</taxon>
        <taxon>Ecdysozoa</taxon>
        <taxon>Arthropoda</taxon>
        <taxon>Hexapoda</taxon>
        <taxon>Insecta</taxon>
        <taxon>Pterygota</taxon>
        <taxon>Neoptera</taxon>
        <taxon>Endopterygota</taxon>
        <taxon>Hymenoptera</taxon>
        <taxon>Apocrita</taxon>
        <taxon>Proctotrupomorpha</taxon>
        <taxon>Chalcidoidea</taxon>
        <taxon>Aphelinidae</taxon>
        <taxon>Aphelininae</taxon>
        <taxon>Eretmocerus</taxon>
    </lineage>
</organism>
<dbReference type="EMBL" id="CM056741">
    <property type="protein sequence ID" value="KAJ8687681.1"/>
    <property type="molecule type" value="Genomic_DNA"/>
</dbReference>
<comment type="caution">
    <text evidence="1">The sequence shown here is derived from an EMBL/GenBank/DDBJ whole genome shotgun (WGS) entry which is preliminary data.</text>
</comment>
<dbReference type="Proteomes" id="UP001239111">
    <property type="component" value="Chromosome 1"/>
</dbReference>